<gene>
    <name evidence="1" type="ORF">OEZ60_12105</name>
</gene>
<organism evidence="1 2">
    <name type="scientific">Albidovulum salinarum</name>
    <dbReference type="NCBI Taxonomy" id="2984153"/>
    <lineage>
        <taxon>Bacteria</taxon>
        <taxon>Pseudomonadati</taxon>
        <taxon>Pseudomonadota</taxon>
        <taxon>Alphaproteobacteria</taxon>
        <taxon>Rhodobacterales</taxon>
        <taxon>Paracoccaceae</taxon>
        <taxon>Albidovulum</taxon>
    </lineage>
</organism>
<dbReference type="EMBL" id="JAOVQO010000010">
    <property type="protein sequence ID" value="MCU9848747.1"/>
    <property type="molecule type" value="Genomic_DNA"/>
</dbReference>
<evidence type="ECO:0008006" key="3">
    <source>
        <dbReference type="Google" id="ProtNLM"/>
    </source>
</evidence>
<dbReference type="RefSeq" id="WP_263336449.1">
    <property type="nucleotide sequence ID" value="NZ_JAOVQO010000010.1"/>
</dbReference>
<evidence type="ECO:0000313" key="2">
    <source>
        <dbReference type="Proteomes" id="UP001209535"/>
    </source>
</evidence>
<accession>A0ABT2X473</accession>
<keyword evidence="2" id="KW-1185">Reference proteome</keyword>
<protein>
    <recommendedName>
        <fullName evidence="3">ABM domain-containing protein</fullName>
    </recommendedName>
</protein>
<reference evidence="1 2" key="1">
    <citation type="submission" date="2022-10" db="EMBL/GenBank/DDBJ databases">
        <title>Defluviimonas sp. nov., isolated from ocean surface sediments.</title>
        <authorList>
            <person name="He W."/>
            <person name="Wang L."/>
            <person name="Zhang D.-F."/>
        </authorList>
    </citation>
    <scope>NUCLEOTIDE SEQUENCE [LARGE SCALE GENOMIC DNA]</scope>
    <source>
        <strain evidence="1 2">WL0024</strain>
    </source>
</reference>
<comment type="caution">
    <text evidence="1">The sequence shown here is derived from an EMBL/GenBank/DDBJ whole genome shotgun (WGS) entry which is preliminary data.</text>
</comment>
<sequence>MHVMIRSYAGKGVEELTKLLISRRSEVEKLISGVPGFVSYDLVETKDGCFTVTVCTDKAGTDRSLAVAKEWLKANAAHISAAAPTVSEGKAHIHIGAKAGAHA</sequence>
<dbReference type="Proteomes" id="UP001209535">
    <property type="component" value="Unassembled WGS sequence"/>
</dbReference>
<proteinExistence type="predicted"/>
<name>A0ABT2X473_9RHOB</name>
<evidence type="ECO:0000313" key="1">
    <source>
        <dbReference type="EMBL" id="MCU9848747.1"/>
    </source>
</evidence>